<dbReference type="Gene3D" id="2.120.10.80">
    <property type="entry name" value="Kelch-type beta propeller"/>
    <property type="match status" value="1"/>
</dbReference>
<feature type="non-terminal residue" evidence="4">
    <location>
        <position position="1"/>
    </location>
</feature>
<evidence type="ECO:0000256" key="2">
    <source>
        <dbReference type="ARBA" id="ARBA00022737"/>
    </source>
</evidence>
<organism evidence="4">
    <name type="scientific">Trypanosoma vivax (strain Y486)</name>
    <dbReference type="NCBI Taxonomy" id="1055687"/>
    <lineage>
        <taxon>Eukaryota</taxon>
        <taxon>Discoba</taxon>
        <taxon>Euglenozoa</taxon>
        <taxon>Kinetoplastea</taxon>
        <taxon>Metakinetoplastina</taxon>
        <taxon>Trypanosomatida</taxon>
        <taxon>Trypanosomatidae</taxon>
        <taxon>Trypanosoma</taxon>
        <taxon>Duttonella</taxon>
    </lineage>
</organism>
<feature type="region of interest" description="Disordered" evidence="3">
    <location>
        <begin position="610"/>
        <end position="661"/>
    </location>
</feature>
<dbReference type="SUPFAM" id="SSF117281">
    <property type="entry name" value="Kelch motif"/>
    <property type="match status" value="1"/>
</dbReference>
<dbReference type="Pfam" id="PF24681">
    <property type="entry name" value="Kelch_KLHDC2_KLHL20_DRC7"/>
    <property type="match status" value="1"/>
</dbReference>
<feature type="non-terminal residue" evidence="4">
    <location>
        <position position="661"/>
    </location>
</feature>
<keyword evidence="2" id="KW-0677">Repeat</keyword>
<name>G0U6M9_TRYVY</name>
<sequence length="661" mass="74281">PGDYGKQIISFSCVNPPEQGIGIQRVGHTMVVYKATVYLYGGCGPRGSYSSSIYCNTRAMSQWKELRGVGVVPGGRANHTSIVFENKMIVYGGQRFLEVFDDLFLVNLDTLRWEKINLDNSQGPGPVFSHAAVLVPPTQAMIIIGGFHKRRHNMFVAHSFDIRNRVWCGIRAPESVNPLHVQLVSAAYHHNSTSLVVIGLTKKNALSTASTEVPTIFMLNVYTNVWKEVATTVSIGSPIPFHVPNLWEQFVPEQTTLGGVYDEACGEWYFPFMLRADNVLADRQADMRMSMSINDFKVSGTKSVPMTPLQGFTRDSKPERDKCVLLTLDLNAMTWSLIPLTFPKHIVSELMARRLFKQDDRGSRKNLPPMSIRPSYDRGEASSRVLFFSSRGVSRFQRKYAYVIITSQKARRSRMPGKTLIMHGGCGPEDYVMYMFSPTFRNRGTGSMTLALSQTTLPDALRSFVSVASTNEGTSDGPELQENFPSEVMSENSSMCVHFIQAPLDAHRGSSSASGAEEKDANIFIGRRHRIESDPTILPSYTMGRNQRNANRFAILYHPSNAIRDTRLLPDPNCPVAFLNTEKDVDTWAEDYYMETRQWIYSSLALEKEDERKDRKGQRRRRKTRKSLVHADGEEGSLSDEESVTSRDMSDTKNAEPTALQ</sequence>
<feature type="compositionally biased region" description="Basic and acidic residues" evidence="3">
    <location>
        <begin position="644"/>
        <end position="654"/>
    </location>
</feature>
<evidence type="ECO:0000313" key="4">
    <source>
        <dbReference type="EMBL" id="CCC51533.1"/>
    </source>
</evidence>
<dbReference type="InterPro" id="IPR015915">
    <property type="entry name" value="Kelch-typ_b-propeller"/>
</dbReference>
<evidence type="ECO:0000256" key="3">
    <source>
        <dbReference type="SAM" id="MobiDB-lite"/>
    </source>
</evidence>
<feature type="compositionally biased region" description="Acidic residues" evidence="3">
    <location>
        <begin position="634"/>
        <end position="643"/>
    </location>
</feature>
<dbReference type="PANTHER" id="PTHR46093">
    <property type="entry name" value="ACYL-COA-BINDING DOMAIN-CONTAINING PROTEIN 5"/>
    <property type="match status" value="1"/>
</dbReference>
<proteinExistence type="predicted"/>
<keyword evidence="1" id="KW-0880">Kelch repeat</keyword>
<protein>
    <recommendedName>
        <fullName evidence="5">Galactose oxidase</fullName>
    </recommendedName>
</protein>
<gene>
    <name evidence="4" type="ORF">TVY486_1005840</name>
</gene>
<reference evidence="4" key="1">
    <citation type="journal article" date="2012" name="Proc. Natl. Acad. Sci. U.S.A.">
        <title>Antigenic diversity is generated by distinct evolutionary mechanisms in African trypanosome species.</title>
        <authorList>
            <person name="Jackson A.P."/>
            <person name="Berry A."/>
            <person name="Aslett M."/>
            <person name="Allison H.C."/>
            <person name="Burton P."/>
            <person name="Vavrova-Anderson J."/>
            <person name="Brown R."/>
            <person name="Browne H."/>
            <person name="Corton N."/>
            <person name="Hauser H."/>
            <person name="Gamble J."/>
            <person name="Gilderthorp R."/>
            <person name="Marcello L."/>
            <person name="McQuillan J."/>
            <person name="Otto T.D."/>
            <person name="Quail M.A."/>
            <person name="Sanders M.J."/>
            <person name="van Tonder A."/>
            <person name="Ginger M.L."/>
            <person name="Field M.C."/>
            <person name="Barry J.D."/>
            <person name="Hertz-Fowler C."/>
            <person name="Berriman M."/>
        </authorList>
    </citation>
    <scope>NUCLEOTIDE SEQUENCE</scope>
    <source>
        <strain evidence="4">Y486</strain>
    </source>
</reference>
<dbReference type="AlphaFoldDB" id="G0U6M9"/>
<dbReference type="EMBL" id="HE573026">
    <property type="protein sequence ID" value="CCC51533.1"/>
    <property type="molecule type" value="Genomic_DNA"/>
</dbReference>
<evidence type="ECO:0000256" key="1">
    <source>
        <dbReference type="ARBA" id="ARBA00022441"/>
    </source>
</evidence>
<dbReference type="PANTHER" id="PTHR46093:SF18">
    <property type="entry name" value="FIBRONECTIN TYPE-III DOMAIN-CONTAINING PROTEIN"/>
    <property type="match status" value="1"/>
</dbReference>
<feature type="compositionally biased region" description="Basic residues" evidence="3">
    <location>
        <begin position="615"/>
        <end position="628"/>
    </location>
</feature>
<evidence type="ECO:0008006" key="5">
    <source>
        <dbReference type="Google" id="ProtNLM"/>
    </source>
</evidence>
<dbReference type="VEuPathDB" id="TriTrypDB:TvY486_1005840"/>
<accession>G0U6M9</accession>